<feature type="domain" description="DUF4296" evidence="1">
    <location>
        <begin position="23"/>
        <end position="99"/>
    </location>
</feature>
<protein>
    <submittedName>
        <fullName evidence="2">DUF4296 domain-containing protein</fullName>
    </submittedName>
</protein>
<accession>A0ABY4BFK2</accession>
<dbReference type="Pfam" id="PF14129">
    <property type="entry name" value="DUF4296"/>
    <property type="match status" value="1"/>
</dbReference>
<keyword evidence="3" id="KW-1185">Reference proteome</keyword>
<dbReference type="PROSITE" id="PS51257">
    <property type="entry name" value="PROKAR_LIPOPROTEIN"/>
    <property type="match status" value="1"/>
</dbReference>
<proteinExistence type="predicted"/>
<evidence type="ECO:0000313" key="2">
    <source>
        <dbReference type="EMBL" id="UOE37943.1"/>
    </source>
</evidence>
<sequence>MKKFIGFFIFLFVLSCTEYVDKPKNLVSKSTMAEIIAEMAINDQIMFLYPGKSLESETRFILKSHNIKTADFVESYKYYVIKQEMRGIVEDAQEILKDKDPKAAEKIEKESEQIINKELPTLERR</sequence>
<reference evidence="2 3" key="1">
    <citation type="submission" date="2022-03" db="EMBL/GenBank/DDBJ databases">
        <title>Chryseobacterium sp. isolated from the Andong Sikhe.</title>
        <authorList>
            <person name="Won M."/>
            <person name="Kim S.-J."/>
            <person name="Kwon S.-W."/>
        </authorList>
    </citation>
    <scope>NUCLEOTIDE SEQUENCE [LARGE SCALE GENOMIC DNA]</scope>
    <source>
        <strain evidence="2 3">ADR-1</strain>
    </source>
</reference>
<dbReference type="Proteomes" id="UP000831068">
    <property type="component" value="Chromosome"/>
</dbReference>
<name>A0ABY4BFK2_9FLAO</name>
<gene>
    <name evidence="2" type="ORF">MTP08_12945</name>
</gene>
<evidence type="ECO:0000259" key="1">
    <source>
        <dbReference type="Pfam" id="PF14129"/>
    </source>
</evidence>
<dbReference type="RefSeq" id="WP_243576295.1">
    <property type="nucleotide sequence ID" value="NZ_CP094529.1"/>
</dbReference>
<dbReference type="InterPro" id="IPR025381">
    <property type="entry name" value="DUF4296"/>
</dbReference>
<organism evidence="2 3">
    <name type="scientific">Chryseobacterium oryzae</name>
    <dbReference type="NCBI Taxonomy" id="2929799"/>
    <lineage>
        <taxon>Bacteria</taxon>
        <taxon>Pseudomonadati</taxon>
        <taxon>Bacteroidota</taxon>
        <taxon>Flavobacteriia</taxon>
        <taxon>Flavobacteriales</taxon>
        <taxon>Weeksellaceae</taxon>
        <taxon>Chryseobacterium group</taxon>
        <taxon>Chryseobacterium</taxon>
    </lineage>
</organism>
<evidence type="ECO:0000313" key="3">
    <source>
        <dbReference type="Proteomes" id="UP000831068"/>
    </source>
</evidence>
<dbReference type="EMBL" id="CP094529">
    <property type="protein sequence ID" value="UOE37943.1"/>
    <property type="molecule type" value="Genomic_DNA"/>
</dbReference>